<dbReference type="InterPro" id="IPR011990">
    <property type="entry name" value="TPR-like_helical_dom_sf"/>
</dbReference>
<evidence type="ECO:0000256" key="2">
    <source>
        <dbReference type="ARBA" id="ARBA00022737"/>
    </source>
</evidence>
<dbReference type="InterPro" id="IPR002885">
    <property type="entry name" value="PPR_rpt"/>
</dbReference>
<dbReference type="InterPro" id="IPR050872">
    <property type="entry name" value="PPR_P_subfamily"/>
</dbReference>
<dbReference type="RefSeq" id="XP_025379720.1">
    <property type="nucleotide sequence ID" value="XM_025521425.1"/>
</dbReference>
<evidence type="ECO:0000256" key="1">
    <source>
        <dbReference type="ARBA" id="ARBA00007626"/>
    </source>
</evidence>
<evidence type="ECO:0000313" key="7">
    <source>
        <dbReference type="Proteomes" id="UP000245768"/>
    </source>
</evidence>
<comment type="similarity">
    <text evidence="1">Belongs to the PPR family. P subfamily.</text>
</comment>
<feature type="repeat" description="PPR" evidence="3">
    <location>
        <begin position="1127"/>
        <end position="1157"/>
    </location>
</feature>
<dbReference type="STRING" id="215250.A0A316YTR5"/>
<dbReference type="PANTHER" id="PTHR46128:SF329">
    <property type="entry name" value="MITOCHONDRIAL GROUP I INTRON SPLICING FACTOR DMR1"/>
    <property type="match status" value="1"/>
</dbReference>
<feature type="compositionally biased region" description="Polar residues" evidence="4">
    <location>
        <begin position="93"/>
        <end position="105"/>
    </location>
</feature>
<dbReference type="PROSITE" id="PS51375">
    <property type="entry name" value="PPR"/>
    <property type="match status" value="3"/>
</dbReference>
<dbReference type="OrthoDB" id="411857at2759"/>
<reference evidence="6 7" key="1">
    <citation type="journal article" date="2018" name="Mol. Biol. Evol.">
        <title>Broad Genomic Sampling Reveals a Smut Pathogenic Ancestry of the Fungal Clade Ustilaginomycotina.</title>
        <authorList>
            <person name="Kijpornyongpan T."/>
            <person name="Mondo S.J."/>
            <person name="Barry K."/>
            <person name="Sandor L."/>
            <person name="Lee J."/>
            <person name="Lipzen A."/>
            <person name="Pangilinan J."/>
            <person name="LaButti K."/>
            <person name="Hainaut M."/>
            <person name="Henrissat B."/>
            <person name="Grigoriev I.V."/>
            <person name="Spatafora J.W."/>
            <person name="Aime M.C."/>
        </authorList>
    </citation>
    <scope>NUCLEOTIDE SEQUENCE [LARGE SCALE GENOMIC DNA]</scope>
    <source>
        <strain evidence="6 7">MCA 4198</strain>
    </source>
</reference>
<keyword evidence="7" id="KW-1185">Reference proteome</keyword>
<dbReference type="PANTHER" id="PTHR46128">
    <property type="entry name" value="MITOCHONDRIAL GROUP I INTRON SPLICING FACTOR CCM1"/>
    <property type="match status" value="1"/>
</dbReference>
<feature type="region of interest" description="Disordered" evidence="4">
    <location>
        <begin position="70"/>
        <end position="134"/>
    </location>
</feature>
<dbReference type="InParanoid" id="A0A316YTR5"/>
<evidence type="ECO:0000313" key="6">
    <source>
        <dbReference type="EMBL" id="PWN92522.1"/>
    </source>
</evidence>
<dbReference type="Pfam" id="PF17177">
    <property type="entry name" value="PPR_long"/>
    <property type="match status" value="1"/>
</dbReference>
<dbReference type="InterPro" id="IPR033443">
    <property type="entry name" value="PROP1-like_PPR_dom"/>
</dbReference>
<sequence length="1505" mass="162040">MPYSMASKIGLHFVRFAQYSATTAGAAAAPGGLRGAFNNAASSASGSSSSGASSWAQGLSSGGAGPGLGGAKFHAGRGAHSSFQHSGRALANANATSATDGSNTFNDDDDERVAAAGSPLRPGLRPRRATRPGSVSAMARFRAREGLNAARNSPMMLLSATFDGVAQSKRTITTSGPPAQASKAASMRGQMLILPSRLDTVIEDDAEGSALSTSPTRPTPPRRRLTTSAINDGEAPTGRAPSIQELESSMPLPSSAKEGKPSTSTTKTSTTTPPMYAELMGLHGGRFGPLHKAIEQFRRLPKSQLSTPSFNAALEGLIELRNRSPPGESRDGLTQDVIDTYVQMIDCDCAPDARSYSVVVQALCHRDEQGVADSFDQALGLADLAHSSSASGFPTVEPYNSLIRGCMLRGDATKASEIIGMLAKNPAAKADDKTIQQLILSHAKDESMDQQDRLAACNDIFDKCAKVAPVDSVWIWNALLKARFQLGDQAGAVSLVEEMLTAYAEDKGPRPDVSTSSIVIGGLLDNDDVAGAAAWFDRISSPRLSGSSDPAWAGESAMPLPKLSTSTRLFLEFVETLESANLSALATKDALDFLPALQAANRALQVCYDGLMEIDDASYKVSFRSFNSLIQLNMEMATRLNEGEPSSPAASVDLIDSSLSHLKAQYELMGDHAHGGKHRDRSVLDGATFWGPAHNVKAITSLVSHLVKTGRVQDGAAAFTYALFAMPTMPENARAIKDTHPMDSWKGVLRDINGNIKYILCGNSNLHFVEPIRDLSLPAEPVEHLAAGAEVMYDAVLQFDLAAHEWACQRIVQLYAAARADGEVSLSAKGWSNVVAAFVKAEELSPMADVQRMRSQFGPMFDDIGRLDDETRSQVALQNVFSILAKRYGLDEATSLVARADAEAAASMRESSDDASSSSIDSMAPTSATEPSTPMTTESMLRGYDAPEGLPSDKFSAVQSVDSTLDEHMLRIMSDGFPKGQRINQQLVTAAAYEAYGVMQRSIEETGTYPTPFAIVRLLDVFGRAGELAKIHEVYVVGCHIVSALGSDLAWQQQAWYDVENAMVAALAHGGDTKAASAHRHKVIQAGMVPSADSYAALIATVRDTTDDALVAEELFDESQRLGVQANTYLYNTVISQLSRARKAERALQLFDEVLAAQATGDRRCKATSITYGAVINACTRTGDEINAERLFEVMEASRGFTFQAPPYNTMIQFYTQTKPDREKALKYYQKMLAKQIKPTAHTYKLLLDVHGCLEPVQAEALDNVFGRLVADAKVPVQGTHWASLINAYGCHLHDMDKAVSIFEGIPRHFTTPKPQNGASPKVDSVAFEALLNVFLAHHRVDLMWEYAAKLSTMGLHPTAYVANLLIRGLSSQQGNHDEGIQRARAIFQQMRDPPMGVAAAGNHPPNHRQHANAPRHPEPESMAVEMEPQQEPIETGEHDAHLAFFRGVLREPSTFEAMIRGEMACGETQRAMDLVQRMESRAYPPALVAKARALVAGDVKQTYV</sequence>
<dbReference type="GeneID" id="37043341"/>
<keyword evidence="2" id="KW-0677">Repeat</keyword>
<gene>
    <name evidence="6" type="ORF">FA10DRAFT_266263</name>
</gene>
<dbReference type="Proteomes" id="UP000245768">
    <property type="component" value="Unassembled WGS sequence"/>
</dbReference>
<feature type="compositionally biased region" description="Polar residues" evidence="4">
    <location>
        <begin position="925"/>
        <end position="939"/>
    </location>
</feature>
<feature type="repeat" description="PPR" evidence="3">
    <location>
        <begin position="1204"/>
        <end position="1239"/>
    </location>
</feature>
<evidence type="ECO:0000256" key="4">
    <source>
        <dbReference type="SAM" id="MobiDB-lite"/>
    </source>
</evidence>
<evidence type="ECO:0000259" key="5">
    <source>
        <dbReference type="Pfam" id="PF17177"/>
    </source>
</evidence>
<feature type="region of interest" description="Disordered" evidence="4">
    <location>
        <begin position="1400"/>
        <end position="1432"/>
    </location>
</feature>
<accession>A0A316YTR5</accession>
<dbReference type="Pfam" id="PF01535">
    <property type="entry name" value="PPR"/>
    <property type="match status" value="1"/>
</dbReference>
<feature type="compositionally biased region" description="Low complexity" evidence="4">
    <location>
        <begin position="261"/>
        <end position="273"/>
    </location>
</feature>
<feature type="region of interest" description="Disordered" evidence="4">
    <location>
        <begin position="206"/>
        <end position="273"/>
    </location>
</feature>
<organism evidence="6 7">
    <name type="scientific">Acaromyces ingoldii</name>
    <dbReference type="NCBI Taxonomy" id="215250"/>
    <lineage>
        <taxon>Eukaryota</taxon>
        <taxon>Fungi</taxon>
        <taxon>Dikarya</taxon>
        <taxon>Basidiomycota</taxon>
        <taxon>Ustilaginomycotina</taxon>
        <taxon>Exobasidiomycetes</taxon>
        <taxon>Exobasidiales</taxon>
        <taxon>Cryptobasidiaceae</taxon>
        <taxon>Acaromyces</taxon>
    </lineage>
</organism>
<feature type="region of interest" description="Disordered" evidence="4">
    <location>
        <begin position="908"/>
        <end position="954"/>
    </location>
</feature>
<feature type="compositionally biased region" description="Low complexity" evidence="4">
    <location>
        <begin position="908"/>
        <end position="924"/>
    </location>
</feature>
<protein>
    <recommendedName>
        <fullName evidence="5">PROP1-like PPR domain-containing protein</fullName>
    </recommendedName>
</protein>
<dbReference type="Gene3D" id="1.25.40.10">
    <property type="entry name" value="Tetratricopeptide repeat domain"/>
    <property type="match status" value="5"/>
</dbReference>
<feature type="repeat" description="PPR" evidence="3">
    <location>
        <begin position="1452"/>
        <end position="1486"/>
    </location>
</feature>
<proteinExistence type="inferred from homology"/>
<feature type="domain" description="PROP1-like PPR" evidence="5">
    <location>
        <begin position="1106"/>
        <end position="1250"/>
    </location>
</feature>
<evidence type="ECO:0000256" key="3">
    <source>
        <dbReference type="PROSITE-ProRule" id="PRU00708"/>
    </source>
</evidence>
<dbReference type="EMBL" id="KZ819635">
    <property type="protein sequence ID" value="PWN92522.1"/>
    <property type="molecule type" value="Genomic_DNA"/>
</dbReference>
<name>A0A316YTR5_9BASI</name>